<dbReference type="GO" id="GO:0046872">
    <property type="term" value="F:metal ion binding"/>
    <property type="evidence" value="ECO:0007669"/>
    <property type="project" value="UniProtKB-KW"/>
</dbReference>
<accession>A0A0M7ELV4</accession>
<gene>
    <name evidence="9" type="primary">thcC</name>
    <name evidence="8" type="ORF">BBN53_16480</name>
    <name evidence="9" type="ORF">ERS370011_01754</name>
</gene>
<dbReference type="PANTHER" id="PTHR23426">
    <property type="entry name" value="FERREDOXIN/ADRENODOXIN"/>
    <property type="match status" value="1"/>
</dbReference>
<dbReference type="Proteomes" id="UP000053096">
    <property type="component" value="Unassembled WGS sequence"/>
</dbReference>
<dbReference type="Proteomes" id="UP000092950">
    <property type="component" value="Chromosome"/>
</dbReference>
<dbReference type="RefSeq" id="WP_043213570.1">
    <property type="nucleotide sequence ID" value="NZ_CAJGUP010000152.1"/>
</dbReference>
<reference evidence="8 11" key="2">
    <citation type="submission" date="2016-07" db="EMBL/GenBank/DDBJ databases">
        <title>Complete genome sequences of Bordetella pseudohinzii.</title>
        <authorList>
            <person name="Spilker T."/>
            <person name="Darrah R."/>
            <person name="LiPuma J.J."/>
        </authorList>
    </citation>
    <scope>NUCLEOTIDE SEQUENCE [LARGE SCALE GENOMIC DNA]</scope>
    <source>
        <strain evidence="8 11">HI4681</strain>
    </source>
</reference>
<dbReference type="InterPro" id="IPR036010">
    <property type="entry name" value="2Fe-2S_ferredoxin-like_sf"/>
</dbReference>
<dbReference type="InterPro" id="IPR012675">
    <property type="entry name" value="Beta-grasp_dom_sf"/>
</dbReference>
<dbReference type="Gene3D" id="3.10.20.30">
    <property type="match status" value="1"/>
</dbReference>
<accession>A0A0J6BRE3</accession>
<keyword evidence="5" id="KW-0411">Iron-sulfur</keyword>
<proteinExistence type="inferred from homology"/>
<evidence type="ECO:0000313" key="11">
    <source>
        <dbReference type="Proteomes" id="UP000092950"/>
    </source>
</evidence>
<dbReference type="PRINTS" id="PR00355">
    <property type="entry name" value="ADRENODOXIN"/>
</dbReference>
<dbReference type="PROSITE" id="PS51085">
    <property type="entry name" value="2FE2S_FER_2"/>
    <property type="match status" value="1"/>
</dbReference>
<dbReference type="InterPro" id="IPR001055">
    <property type="entry name" value="Adrenodoxin-like"/>
</dbReference>
<evidence type="ECO:0000256" key="3">
    <source>
        <dbReference type="ARBA" id="ARBA00022723"/>
    </source>
</evidence>
<comment type="cofactor">
    <cofactor evidence="6">
        <name>[2Fe-2S] cluster</name>
        <dbReference type="ChEBI" id="CHEBI:190135"/>
    </cofactor>
</comment>
<dbReference type="AlphaFoldDB" id="A0A0J6BRE3"/>
<dbReference type="Pfam" id="PF00111">
    <property type="entry name" value="Fer2"/>
    <property type="match status" value="1"/>
</dbReference>
<dbReference type="GO" id="GO:0140647">
    <property type="term" value="P:P450-containing electron transport chain"/>
    <property type="evidence" value="ECO:0007669"/>
    <property type="project" value="InterPro"/>
</dbReference>
<dbReference type="CDD" id="cd00207">
    <property type="entry name" value="fer2"/>
    <property type="match status" value="1"/>
</dbReference>
<dbReference type="InterPro" id="IPR001041">
    <property type="entry name" value="2Fe-2S_ferredoxin-type"/>
</dbReference>
<evidence type="ECO:0000256" key="5">
    <source>
        <dbReference type="ARBA" id="ARBA00023014"/>
    </source>
</evidence>
<keyword evidence="2" id="KW-0001">2Fe-2S</keyword>
<dbReference type="EMBL" id="CP016440">
    <property type="protein sequence ID" value="ANY17327.1"/>
    <property type="molecule type" value="Genomic_DNA"/>
</dbReference>
<feature type="domain" description="2Fe-2S ferredoxin-type" evidence="7">
    <location>
        <begin position="2"/>
        <end position="105"/>
    </location>
</feature>
<keyword evidence="4" id="KW-0408">Iron</keyword>
<evidence type="ECO:0000256" key="4">
    <source>
        <dbReference type="ARBA" id="ARBA00023004"/>
    </source>
</evidence>
<comment type="similarity">
    <text evidence="1">Belongs to the adrenodoxin/putidaredoxin family.</text>
</comment>
<dbReference type="PANTHER" id="PTHR23426:SF65">
    <property type="entry name" value="FERREDOXIN-2, MITOCHONDRIAL"/>
    <property type="match status" value="1"/>
</dbReference>
<dbReference type="GO" id="GO:0051537">
    <property type="term" value="F:2 iron, 2 sulfur cluster binding"/>
    <property type="evidence" value="ECO:0007669"/>
    <property type="project" value="UniProtKB-KW"/>
</dbReference>
<sequence>MPQLFFVLPDGSEQAAQAPADWSLMECARDQGIEGVVAECGGGAICGTCHVHVDPEWFAKLEPAGATEEALLDVVPDRGPTSRLACQIMLSEALDGMRVRVPAEQLAL</sequence>
<evidence type="ECO:0000256" key="2">
    <source>
        <dbReference type="ARBA" id="ARBA00022714"/>
    </source>
</evidence>
<dbReference type="EMBL" id="CYTV01000004">
    <property type="protein sequence ID" value="CUI69150.1"/>
    <property type="molecule type" value="Genomic_DNA"/>
</dbReference>
<name>A0A0J6BRE3_9BORD</name>
<evidence type="ECO:0000256" key="1">
    <source>
        <dbReference type="ARBA" id="ARBA00010914"/>
    </source>
</evidence>
<dbReference type="OrthoDB" id="9799640at2"/>
<protein>
    <submittedName>
        <fullName evidence="8">(2Fe-2S)-binding protein</fullName>
    </submittedName>
    <submittedName>
        <fullName evidence="9">Rhodocoxin</fullName>
    </submittedName>
</protein>
<evidence type="ECO:0000313" key="10">
    <source>
        <dbReference type="Proteomes" id="UP000053096"/>
    </source>
</evidence>
<reference evidence="9 10" key="1">
    <citation type="submission" date="2015-09" db="EMBL/GenBank/DDBJ databases">
        <authorList>
            <person name="Jackson K.R."/>
            <person name="Lunt B.L."/>
            <person name="Fisher J.N.B."/>
            <person name="Gardner A.V."/>
            <person name="Bailey M.E."/>
            <person name="Deus L.M."/>
            <person name="Earl A.S."/>
            <person name="Gibby P.D."/>
            <person name="Hartmann K.A."/>
            <person name="Liu J.E."/>
            <person name="Manci A.M."/>
            <person name="Nielsen D.A."/>
            <person name="Solomon M.B."/>
            <person name="Breakwell D.P."/>
            <person name="Burnett S.H."/>
            <person name="Grose J.H."/>
        </authorList>
    </citation>
    <scope>NUCLEOTIDE SEQUENCE [LARGE SCALE GENOMIC DNA]</scope>
    <source>
        <strain evidence="9 10">2789STDY5608636</strain>
    </source>
</reference>
<keyword evidence="11" id="KW-1185">Reference proteome</keyword>
<dbReference type="GO" id="GO:0009055">
    <property type="term" value="F:electron transfer activity"/>
    <property type="evidence" value="ECO:0007669"/>
    <property type="project" value="TreeGrafter"/>
</dbReference>
<dbReference type="SUPFAM" id="SSF54292">
    <property type="entry name" value="2Fe-2S ferredoxin-like"/>
    <property type="match status" value="1"/>
</dbReference>
<evidence type="ECO:0000313" key="8">
    <source>
        <dbReference type="EMBL" id="ANY17327.1"/>
    </source>
</evidence>
<organism evidence="9 10">
    <name type="scientific">Bordetella pseudohinzii</name>
    <dbReference type="NCBI Taxonomy" id="1331258"/>
    <lineage>
        <taxon>Bacteria</taxon>
        <taxon>Pseudomonadati</taxon>
        <taxon>Pseudomonadota</taxon>
        <taxon>Betaproteobacteria</taxon>
        <taxon>Burkholderiales</taxon>
        <taxon>Alcaligenaceae</taxon>
        <taxon>Bordetella</taxon>
    </lineage>
</organism>
<dbReference type="KEGG" id="bpdz:BBN53_16480"/>
<evidence type="ECO:0000259" key="7">
    <source>
        <dbReference type="PROSITE" id="PS51085"/>
    </source>
</evidence>
<keyword evidence="3" id="KW-0479">Metal-binding</keyword>
<evidence type="ECO:0000256" key="6">
    <source>
        <dbReference type="ARBA" id="ARBA00034078"/>
    </source>
</evidence>
<evidence type="ECO:0000313" key="9">
    <source>
        <dbReference type="EMBL" id="CUI69150.1"/>
    </source>
</evidence>